<dbReference type="Gene3D" id="3.30.1330.200">
    <property type="match status" value="1"/>
</dbReference>
<comment type="catalytic activity">
    <reaction evidence="3">
        <text>L-glutaminyl-[protein] + H2O = L-glutamyl-[protein] + NH4(+)</text>
        <dbReference type="Rhea" id="RHEA:16441"/>
        <dbReference type="Rhea" id="RHEA-COMP:10207"/>
        <dbReference type="Rhea" id="RHEA-COMP:10208"/>
        <dbReference type="ChEBI" id="CHEBI:15377"/>
        <dbReference type="ChEBI" id="CHEBI:28938"/>
        <dbReference type="ChEBI" id="CHEBI:29973"/>
        <dbReference type="ChEBI" id="CHEBI:30011"/>
        <dbReference type="EC" id="3.5.1.44"/>
    </reaction>
</comment>
<evidence type="ECO:0000256" key="1">
    <source>
        <dbReference type="ARBA" id="ARBA00022500"/>
    </source>
</evidence>
<evidence type="ECO:0000313" key="5">
    <source>
        <dbReference type="Proteomes" id="UP000057158"/>
    </source>
</evidence>
<dbReference type="PANTHER" id="PTHR35147">
    <property type="entry name" value="CHEMORECEPTOR GLUTAMINE DEAMIDASE CHED-RELATED"/>
    <property type="match status" value="1"/>
</dbReference>
<keyword evidence="1 3" id="KW-0145">Chemotaxis</keyword>
<evidence type="ECO:0000256" key="2">
    <source>
        <dbReference type="ARBA" id="ARBA00022801"/>
    </source>
</evidence>
<keyword evidence="4" id="KW-0675">Receptor</keyword>
<dbReference type="CDD" id="cd16352">
    <property type="entry name" value="CheD"/>
    <property type="match status" value="1"/>
</dbReference>
<dbReference type="EC" id="3.5.1.44" evidence="3"/>
<dbReference type="InterPro" id="IPR038592">
    <property type="entry name" value="CheD-like_sf"/>
</dbReference>
<dbReference type="EMBL" id="CP010802">
    <property type="protein sequence ID" value="ALC16270.1"/>
    <property type="molecule type" value="Genomic_DNA"/>
</dbReference>
<comment type="similarity">
    <text evidence="3">Belongs to the CheD family.</text>
</comment>
<dbReference type="GO" id="GO:0006935">
    <property type="term" value="P:chemotaxis"/>
    <property type="evidence" value="ECO:0007669"/>
    <property type="project" value="UniProtKB-UniRule"/>
</dbReference>
<evidence type="ECO:0000313" key="4">
    <source>
        <dbReference type="EMBL" id="ALC16270.1"/>
    </source>
</evidence>
<sequence length="170" mass="18439">MQTLDTETTDKTHYLYPGGLFSSAEPHRVTTVLGSCISVCLWDAETRIGGINHYLLPLWNGEGLATPRYGNIAITRLIEKLLLLGCARKSLRAKVFGGASMLENTRGLLAVGERNISLAMSTLAEQRIPVISNDVGGFVGRKIIFDTATGAVLLRRNRGILMPSRTAAEP</sequence>
<dbReference type="PANTHER" id="PTHR35147:SF1">
    <property type="entry name" value="CHEMORECEPTOR GLUTAMINE DEAMIDASE CHED-RELATED"/>
    <property type="match status" value="1"/>
</dbReference>
<dbReference type="GO" id="GO:0050568">
    <property type="term" value="F:protein-glutamine glutaminase activity"/>
    <property type="evidence" value="ECO:0007669"/>
    <property type="project" value="UniProtKB-UniRule"/>
</dbReference>
<accession>A0A0M4DHJ2</accession>
<dbReference type="SUPFAM" id="SSF64438">
    <property type="entry name" value="CNF1/YfiH-like putative cysteine hydrolases"/>
    <property type="match status" value="1"/>
</dbReference>
<protein>
    <recommendedName>
        <fullName evidence="3">Probable chemoreceptor glutamine deamidase CheD</fullName>
        <ecNumber evidence="3">3.5.1.44</ecNumber>
    </recommendedName>
</protein>
<keyword evidence="5" id="KW-1185">Reference proteome</keyword>
<organism evidence="4 5">
    <name type="scientific">Desulfuromonas soudanensis</name>
    <dbReference type="NCBI Taxonomy" id="1603606"/>
    <lineage>
        <taxon>Bacteria</taxon>
        <taxon>Pseudomonadati</taxon>
        <taxon>Thermodesulfobacteriota</taxon>
        <taxon>Desulfuromonadia</taxon>
        <taxon>Desulfuromonadales</taxon>
        <taxon>Desulfuromonadaceae</taxon>
        <taxon>Desulfuromonas</taxon>
    </lineage>
</organism>
<reference evidence="4 5" key="1">
    <citation type="submission" date="2015-07" db="EMBL/GenBank/DDBJ databases">
        <title>Isolation and Genomic Characterization of a Novel Halophilic Metal-Reducing Deltaproteobacterium from the Deep Subsurface.</title>
        <authorList>
            <person name="Badalamenti J.P."/>
            <person name="Summers Z.M."/>
            <person name="Gralnick J.A."/>
            <person name="Bond D.R."/>
        </authorList>
    </citation>
    <scope>NUCLEOTIDE SEQUENCE [LARGE SCALE GENOMIC DNA]</scope>
    <source>
        <strain evidence="4 5">WTL</strain>
    </source>
</reference>
<keyword evidence="2 3" id="KW-0378">Hydrolase</keyword>
<dbReference type="RefSeq" id="WP_232426514.1">
    <property type="nucleotide sequence ID" value="NZ_CP010802.1"/>
</dbReference>
<dbReference type="KEGG" id="des:DSOUD_1491"/>
<name>A0A0M4DHJ2_9BACT</name>
<comment type="function">
    <text evidence="3">Probably deamidates glutamine residues to glutamate on methyl-accepting chemotaxis receptors (MCPs), playing an important role in chemotaxis.</text>
</comment>
<dbReference type="PATRIC" id="fig|1603606.3.peg.1624"/>
<dbReference type="Proteomes" id="UP000057158">
    <property type="component" value="Chromosome"/>
</dbReference>
<dbReference type="AlphaFoldDB" id="A0A0M4DHJ2"/>
<proteinExistence type="inferred from homology"/>
<dbReference type="InterPro" id="IPR005659">
    <property type="entry name" value="Chemorcpt_Glu_NH3ase_CheD"/>
</dbReference>
<dbReference type="InterPro" id="IPR011324">
    <property type="entry name" value="Cytotoxic_necrot_fac-like_cat"/>
</dbReference>
<evidence type="ECO:0000256" key="3">
    <source>
        <dbReference type="HAMAP-Rule" id="MF_01440"/>
    </source>
</evidence>
<dbReference type="HAMAP" id="MF_01440">
    <property type="entry name" value="CheD"/>
    <property type="match status" value="1"/>
</dbReference>
<gene>
    <name evidence="3" type="primary">cheD</name>
    <name evidence="4" type="ORF">DSOUD_1491</name>
</gene>
<dbReference type="STRING" id="1603606.DSOUD_1491"/>
<dbReference type="Pfam" id="PF03975">
    <property type="entry name" value="CheD"/>
    <property type="match status" value="1"/>
</dbReference>